<evidence type="ECO:0000313" key="3">
    <source>
        <dbReference type="Proteomes" id="UP000199150"/>
    </source>
</evidence>
<evidence type="ECO:0000313" key="2">
    <source>
        <dbReference type="EMBL" id="SCW82142.1"/>
    </source>
</evidence>
<gene>
    <name evidence="2" type="ORF">SAMN02927928_3682</name>
</gene>
<dbReference type="STRING" id="260084.SAMN02927928_3682"/>
<dbReference type="Proteomes" id="UP000199150">
    <property type="component" value="Unassembled WGS sequence"/>
</dbReference>
<dbReference type="EMBL" id="FMTS01000009">
    <property type="protein sequence ID" value="SCW82142.1"/>
    <property type="molecule type" value="Genomic_DNA"/>
</dbReference>
<dbReference type="AlphaFoldDB" id="A0A1G4TLG4"/>
<name>A0A1G4TLG4_9CAUL</name>
<evidence type="ECO:0000259" key="1">
    <source>
        <dbReference type="Pfam" id="PF08878"/>
    </source>
</evidence>
<dbReference type="InterPro" id="IPR014976">
    <property type="entry name" value="AbpA_HamA_C"/>
</dbReference>
<reference evidence="3" key="1">
    <citation type="submission" date="2016-10" db="EMBL/GenBank/DDBJ databases">
        <authorList>
            <person name="Varghese N."/>
            <person name="Submissions S."/>
        </authorList>
    </citation>
    <scope>NUCLEOTIDE SEQUENCE [LARGE SCALE GENOMIC DNA]</scope>
    <source>
        <strain evidence="3">CGMCC 1.3431</strain>
    </source>
</reference>
<proteinExistence type="predicted"/>
<organism evidence="2 3">
    <name type="scientific">Asticcacaulis taihuensis</name>
    <dbReference type="NCBI Taxonomy" id="260084"/>
    <lineage>
        <taxon>Bacteria</taxon>
        <taxon>Pseudomonadati</taxon>
        <taxon>Pseudomonadota</taxon>
        <taxon>Alphaproteobacteria</taxon>
        <taxon>Caulobacterales</taxon>
        <taxon>Caulobacteraceae</taxon>
        <taxon>Asticcacaulis</taxon>
    </lineage>
</organism>
<dbReference type="RefSeq" id="WP_090650679.1">
    <property type="nucleotide sequence ID" value="NZ_CBCRYE010000002.1"/>
</dbReference>
<keyword evidence="3" id="KW-1185">Reference proteome</keyword>
<sequence>MTSISFEILIDDALSNVSTQSDLKAALNKKLLSLANDYQDGKWRYDKFQQYIWNNIALTALSEKERQSLSNKSHTSLVESAKNLRLTDKDAVGKGSEIAEIFLYGVMKEKFNALPVVPKIFYKQNVQDNVKGADCPASA</sequence>
<dbReference type="OrthoDB" id="4964195at2"/>
<accession>A0A1G4TLG4</accession>
<dbReference type="Pfam" id="PF08878">
    <property type="entry name" value="HamA"/>
    <property type="match status" value="1"/>
</dbReference>
<feature type="domain" description="Anti-bacteriophage protein A/HamA C-terminal" evidence="1">
    <location>
        <begin position="20"/>
        <end position="135"/>
    </location>
</feature>
<protein>
    <recommendedName>
        <fullName evidence="1">Anti-bacteriophage protein A/HamA C-terminal domain-containing protein</fullName>
    </recommendedName>
</protein>